<evidence type="ECO:0000256" key="1">
    <source>
        <dbReference type="ARBA" id="ARBA00009458"/>
    </source>
</evidence>
<protein>
    <recommendedName>
        <fullName evidence="5">Bcl-2 Bcl-2 homology region 1-3 domain-containing protein</fullName>
    </recommendedName>
</protein>
<dbReference type="GO" id="GO:0008630">
    <property type="term" value="P:intrinsic apoptotic signaling pathway in response to DNA damage"/>
    <property type="evidence" value="ECO:0007669"/>
    <property type="project" value="TreeGrafter"/>
</dbReference>
<dbReference type="PANTHER" id="PTHR11256:SF21">
    <property type="entry name" value="BCL-2 BCL-2 HOMOLOGY REGION 1-3 DOMAIN-CONTAINING PROTEIN"/>
    <property type="match status" value="1"/>
</dbReference>
<gene>
    <name evidence="6" type="ORF">SK128_025839</name>
</gene>
<dbReference type="InterPro" id="IPR002475">
    <property type="entry name" value="Bcl2-like"/>
</dbReference>
<dbReference type="AlphaFoldDB" id="A0AAN8ZWI9"/>
<dbReference type="Gene3D" id="1.10.437.10">
    <property type="entry name" value="Blc2-like"/>
    <property type="match status" value="1"/>
</dbReference>
<dbReference type="InterPro" id="IPR046371">
    <property type="entry name" value="Bcl-2_BH1-3"/>
</dbReference>
<feature type="compositionally biased region" description="Basic residues" evidence="3">
    <location>
        <begin position="213"/>
        <end position="226"/>
    </location>
</feature>
<keyword evidence="4" id="KW-0812">Transmembrane</keyword>
<dbReference type="CDD" id="cd06845">
    <property type="entry name" value="Bcl-2_like"/>
    <property type="match status" value="1"/>
</dbReference>
<dbReference type="PRINTS" id="PR01862">
    <property type="entry name" value="BCL2FAMILY"/>
</dbReference>
<sequence length="491" mass="54936">MLLSMKLHEDVNKHTWRHLPSTTARECLCDKQIPEMAISSPHGDRANKSPTSTNDAENVRESNGEALEESHLEARYEENKDTETASSLSSQENLASPSSPSQFNSPRASSNPSPSQLHSPLSSPLPSSSTSSLQSPAPSLPSPYQQNVNISVEQLTELALQDSENNNVDENSNQGFDHYAEVRHDMSVRPRVRPLPTGRDQPDRAAVNYDTRVRRRSRSNSFSHRRNLSEDLACSPTASVSFKYDNGQDPAPENDRLPQLPNCQDRRDDWSNPRALPSRDSSIFQSVRCILPLNLRGGGYGPQPSGVDSIEEDARDLLTNFTCETLRSNYLQSPESSILPQGFRNPALYRVGQELRRLADTFAETEERRNVQRMAETVHLESINMDNFFQLCTELFMGGITRERIVALFTFVGDVAVYHVRRQGYQCLQLLMKWSLKYLVEHICSWVKKAGGWGVVLSRGANALLKTAVITFCALGAVAAGVYILKTIKDW</sequence>
<dbReference type="GO" id="GO:0042981">
    <property type="term" value="P:regulation of apoptotic process"/>
    <property type="evidence" value="ECO:0007669"/>
    <property type="project" value="InterPro"/>
</dbReference>
<dbReference type="GO" id="GO:0097192">
    <property type="term" value="P:extrinsic apoptotic signaling pathway in absence of ligand"/>
    <property type="evidence" value="ECO:0007669"/>
    <property type="project" value="TreeGrafter"/>
</dbReference>
<dbReference type="GO" id="GO:0001836">
    <property type="term" value="P:release of cytochrome c from mitochondria"/>
    <property type="evidence" value="ECO:0007669"/>
    <property type="project" value="TreeGrafter"/>
</dbReference>
<keyword evidence="7" id="KW-1185">Reference proteome</keyword>
<evidence type="ECO:0000256" key="3">
    <source>
        <dbReference type="SAM" id="MobiDB-lite"/>
    </source>
</evidence>
<keyword evidence="4" id="KW-1133">Transmembrane helix</keyword>
<evidence type="ECO:0000313" key="6">
    <source>
        <dbReference type="EMBL" id="KAK7066413.1"/>
    </source>
</evidence>
<dbReference type="InterPro" id="IPR036834">
    <property type="entry name" value="Bcl-2-like_sf"/>
</dbReference>
<feature type="region of interest" description="Disordered" evidence="3">
    <location>
        <begin position="181"/>
        <end position="278"/>
    </location>
</feature>
<proteinExistence type="inferred from homology"/>
<dbReference type="SMART" id="SM00337">
    <property type="entry name" value="BCL"/>
    <property type="match status" value="1"/>
</dbReference>
<reference evidence="6 7" key="1">
    <citation type="submission" date="2023-11" db="EMBL/GenBank/DDBJ databases">
        <title>Halocaridina rubra genome assembly.</title>
        <authorList>
            <person name="Smith C."/>
        </authorList>
    </citation>
    <scope>NUCLEOTIDE SEQUENCE [LARGE SCALE GENOMIC DNA]</scope>
    <source>
        <strain evidence="6">EP-1</strain>
        <tissue evidence="6">Whole</tissue>
    </source>
</reference>
<dbReference type="GO" id="GO:0051400">
    <property type="term" value="F:BH domain binding"/>
    <property type="evidence" value="ECO:0007669"/>
    <property type="project" value="TreeGrafter"/>
</dbReference>
<dbReference type="Pfam" id="PF00452">
    <property type="entry name" value="Bcl-2"/>
    <property type="match status" value="1"/>
</dbReference>
<feature type="region of interest" description="Disordered" evidence="3">
    <location>
        <begin position="38"/>
        <end position="145"/>
    </location>
</feature>
<feature type="compositionally biased region" description="Basic and acidic residues" evidence="3">
    <location>
        <begin position="57"/>
        <end position="83"/>
    </location>
</feature>
<name>A0AAN8ZWI9_HALRR</name>
<organism evidence="6 7">
    <name type="scientific">Halocaridina rubra</name>
    <name type="common">Hawaiian red shrimp</name>
    <dbReference type="NCBI Taxonomy" id="373956"/>
    <lineage>
        <taxon>Eukaryota</taxon>
        <taxon>Metazoa</taxon>
        <taxon>Ecdysozoa</taxon>
        <taxon>Arthropoda</taxon>
        <taxon>Crustacea</taxon>
        <taxon>Multicrustacea</taxon>
        <taxon>Malacostraca</taxon>
        <taxon>Eumalacostraca</taxon>
        <taxon>Eucarida</taxon>
        <taxon>Decapoda</taxon>
        <taxon>Pleocyemata</taxon>
        <taxon>Caridea</taxon>
        <taxon>Atyoidea</taxon>
        <taxon>Atyidae</taxon>
        <taxon>Halocaridina</taxon>
    </lineage>
</organism>
<dbReference type="SUPFAM" id="SSF56854">
    <property type="entry name" value="Bcl-2 inhibitors of programmed cell death"/>
    <property type="match status" value="1"/>
</dbReference>
<dbReference type="PROSITE" id="PS50062">
    <property type="entry name" value="BCL2_FAMILY"/>
    <property type="match status" value="1"/>
</dbReference>
<evidence type="ECO:0000313" key="7">
    <source>
        <dbReference type="Proteomes" id="UP001381693"/>
    </source>
</evidence>
<feature type="compositionally biased region" description="Polar residues" evidence="3">
    <location>
        <begin position="84"/>
        <end position="103"/>
    </location>
</feature>
<feature type="transmembrane region" description="Helical" evidence="4">
    <location>
        <begin position="463"/>
        <end position="485"/>
    </location>
</feature>
<keyword evidence="4" id="KW-0472">Membrane</keyword>
<feature type="compositionally biased region" description="Low complexity" evidence="3">
    <location>
        <begin position="104"/>
        <end position="137"/>
    </location>
</feature>
<accession>A0AAN8ZWI9</accession>
<dbReference type="Proteomes" id="UP001381693">
    <property type="component" value="Unassembled WGS sequence"/>
</dbReference>
<dbReference type="InterPro" id="IPR026298">
    <property type="entry name" value="Bcl-2_fam"/>
</dbReference>
<feature type="domain" description="Bcl-2 Bcl-2 homology region 1-3" evidence="5">
    <location>
        <begin position="355"/>
        <end position="453"/>
    </location>
</feature>
<evidence type="ECO:0000259" key="5">
    <source>
        <dbReference type="SMART" id="SM00337"/>
    </source>
</evidence>
<evidence type="ECO:0000256" key="2">
    <source>
        <dbReference type="ARBA" id="ARBA00022703"/>
    </source>
</evidence>
<dbReference type="PANTHER" id="PTHR11256">
    <property type="entry name" value="BCL-2 RELATED"/>
    <property type="match status" value="1"/>
</dbReference>
<keyword evidence="2" id="KW-0053">Apoptosis</keyword>
<dbReference type="GO" id="GO:0005741">
    <property type="term" value="C:mitochondrial outer membrane"/>
    <property type="evidence" value="ECO:0007669"/>
    <property type="project" value="TreeGrafter"/>
</dbReference>
<evidence type="ECO:0000256" key="4">
    <source>
        <dbReference type="SAM" id="Phobius"/>
    </source>
</evidence>
<comment type="similarity">
    <text evidence="1">Belongs to the Bcl-2 family.</text>
</comment>
<dbReference type="EMBL" id="JAXCGZ010019210">
    <property type="protein sequence ID" value="KAK7066413.1"/>
    <property type="molecule type" value="Genomic_DNA"/>
</dbReference>
<comment type="caution">
    <text evidence="6">The sequence shown here is derived from an EMBL/GenBank/DDBJ whole genome shotgun (WGS) entry which is preliminary data.</text>
</comment>